<organism evidence="1 2">
    <name type="scientific">Pseudoglutamicibacter cumminsii</name>
    <dbReference type="NCBI Taxonomy" id="156979"/>
    <lineage>
        <taxon>Bacteria</taxon>
        <taxon>Bacillati</taxon>
        <taxon>Actinomycetota</taxon>
        <taxon>Actinomycetes</taxon>
        <taxon>Micrococcales</taxon>
        <taxon>Micrococcaceae</taxon>
        <taxon>Pseudoglutamicibacter</taxon>
    </lineage>
</organism>
<evidence type="ECO:0000313" key="2">
    <source>
        <dbReference type="Proteomes" id="UP000245514"/>
    </source>
</evidence>
<reference evidence="1 2" key="1">
    <citation type="submission" date="2018-05" db="EMBL/GenBank/DDBJ databases">
        <title>Draft Genome Sequence of Arthrobacter cumminsii IME1328, Isolated from a Patient Who Suffered from Foot Ulcers in China.</title>
        <authorList>
            <person name="Li M."/>
            <person name="Jiang Z."/>
            <person name="Sun Q."/>
            <person name="Tong Y."/>
        </authorList>
    </citation>
    <scope>NUCLEOTIDE SEQUENCE [LARGE SCALE GENOMIC DNA]</scope>
    <source>
        <strain evidence="1 2">IME1328</strain>
    </source>
</reference>
<protein>
    <submittedName>
        <fullName evidence="1">Uncharacterized protein</fullName>
    </submittedName>
</protein>
<evidence type="ECO:0000313" key="1">
    <source>
        <dbReference type="EMBL" id="PWI28077.1"/>
    </source>
</evidence>
<dbReference type="Proteomes" id="UP000245514">
    <property type="component" value="Unassembled WGS sequence"/>
</dbReference>
<dbReference type="EMBL" id="QFWG01000003">
    <property type="protein sequence ID" value="PWI28077.1"/>
    <property type="molecule type" value="Genomic_DNA"/>
</dbReference>
<proteinExistence type="predicted"/>
<comment type="caution">
    <text evidence="1">The sequence shown here is derived from an EMBL/GenBank/DDBJ whole genome shotgun (WGS) entry which is preliminary data.</text>
</comment>
<keyword evidence="2" id="KW-1185">Reference proteome</keyword>
<name>A0ABX5LB28_9MICC</name>
<accession>A0ABX5LB28</accession>
<sequence>MVRLLFAMLLYVTKYMPEMSDALVANAVWSTEFVWSTVVTTAGGIWRKFRDAHRPISSGQRTPRWASQEIVDIKPWITRLWIPEPASI</sequence>
<gene>
    <name evidence="1" type="ORF">CAY35_03395</name>
</gene>